<dbReference type="AlphaFoldDB" id="A0A3B0U202"/>
<dbReference type="GO" id="GO:0044718">
    <property type="term" value="P:siderophore transmembrane transport"/>
    <property type="evidence" value="ECO:0007669"/>
    <property type="project" value="TreeGrafter"/>
</dbReference>
<dbReference type="EMBL" id="UOEN01000492">
    <property type="protein sequence ID" value="VAW19687.1"/>
    <property type="molecule type" value="Genomic_DNA"/>
</dbReference>
<dbReference type="InterPro" id="IPR036942">
    <property type="entry name" value="Beta-barrel_TonB_sf"/>
</dbReference>
<dbReference type="GO" id="GO:0015344">
    <property type="term" value="F:siderophore uptake transmembrane transporter activity"/>
    <property type="evidence" value="ECO:0007669"/>
    <property type="project" value="TreeGrafter"/>
</dbReference>
<keyword evidence="3" id="KW-0812">Transmembrane</keyword>
<dbReference type="PROSITE" id="PS52016">
    <property type="entry name" value="TONB_DEPENDENT_REC_3"/>
    <property type="match status" value="1"/>
</dbReference>
<dbReference type="Pfam" id="PF00593">
    <property type="entry name" value="TonB_dep_Rec_b-barrel"/>
    <property type="match status" value="1"/>
</dbReference>
<dbReference type="PANTHER" id="PTHR30069">
    <property type="entry name" value="TONB-DEPENDENT OUTER MEMBRANE RECEPTOR"/>
    <property type="match status" value="1"/>
</dbReference>
<organism evidence="9">
    <name type="scientific">hydrothermal vent metagenome</name>
    <dbReference type="NCBI Taxonomy" id="652676"/>
    <lineage>
        <taxon>unclassified sequences</taxon>
        <taxon>metagenomes</taxon>
        <taxon>ecological metagenomes</taxon>
    </lineage>
</organism>
<dbReference type="PANTHER" id="PTHR30069:SF53">
    <property type="entry name" value="COLICIN I RECEPTOR-RELATED"/>
    <property type="match status" value="1"/>
</dbReference>
<keyword evidence="6" id="KW-0472">Membrane</keyword>
<keyword evidence="2" id="KW-0813">Transport</keyword>
<name>A0A3B0U202_9ZZZZ</name>
<gene>
    <name evidence="9" type="ORF">MNBD_BACTEROID05-217</name>
</gene>
<dbReference type="Gene3D" id="2.40.170.20">
    <property type="entry name" value="TonB-dependent receptor, beta-barrel domain"/>
    <property type="match status" value="1"/>
</dbReference>
<keyword evidence="7" id="KW-0998">Cell outer membrane</keyword>
<evidence type="ECO:0000256" key="7">
    <source>
        <dbReference type="ARBA" id="ARBA00023237"/>
    </source>
</evidence>
<evidence type="ECO:0000256" key="1">
    <source>
        <dbReference type="ARBA" id="ARBA00004571"/>
    </source>
</evidence>
<keyword evidence="5" id="KW-0798">TonB box</keyword>
<proteinExistence type="predicted"/>
<sequence length="464" mass="52867">MGSTVKPQVKLTSSFGEFSTIKDSLEFSGKVGKVGYYFSGDFYKTDGQFSLTDVERKNVFAKWSFPLAENMKLTGLFGYNGASILYGQPSSATFSSQPYIARYGKISLDIDNPGYKITADLKYNDQNITTDIFKTSSRSNISSTVSHDFYKGISLIGLFDIREDDQLVFGIDLDRHTLKSSRFLDSSKTINMQAPFMNYTLNLRAWSLISGVRYDRNQRFGSQTSPSLGAVYRFEDSHHSLVRVKISRAFNAPPLLWIFNNDPSLFVGANPNLKAERAMAYELGYETKPFEHLFVKLNAYRSDVKNAIGLVFDADNSVFIQKNFKRFRRQGGELLLKYAFNPQWSFYGSGAFNDVKNRQTNKIVRDAGIARQRFKFGMNYRTDDGWGLNLSGYYNRWSSSSSLLANDRKPTFDMKLTKKFKNIKKDIGLQAFLNIYNLTNSKYWAINSLPLPGRYFEGGFSVQF</sequence>
<evidence type="ECO:0000313" key="9">
    <source>
        <dbReference type="EMBL" id="VAW19687.1"/>
    </source>
</evidence>
<evidence type="ECO:0000256" key="5">
    <source>
        <dbReference type="ARBA" id="ARBA00023077"/>
    </source>
</evidence>
<dbReference type="SUPFAM" id="SSF56935">
    <property type="entry name" value="Porins"/>
    <property type="match status" value="1"/>
</dbReference>
<dbReference type="GO" id="GO:0009279">
    <property type="term" value="C:cell outer membrane"/>
    <property type="evidence" value="ECO:0007669"/>
    <property type="project" value="UniProtKB-SubCell"/>
</dbReference>
<evidence type="ECO:0000256" key="2">
    <source>
        <dbReference type="ARBA" id="ARBA00022448"/>
    </source>
</evidence>
<evidence type="ECO:0000256" key="6">
    <source>
        <dbReference type="ARBA" id="ARBA00023136"/>
    </source>
</evidence>
<dbReference type="InterPro" id="IPR000531">
    <property type="entry name" value="Beta-barrel_TonB"/>
</dbReference>
<feature type="domain" description="TonB-dependent receptor-like beta-barrel" evidence="8">
    <location>
        <begin position="42"/>
        <end position="438"/>
    </location>
</feature>
<evidence type="ECO:0000259" key="8">
    <source>
        <dbReference type="Pfam" id="PF00593"/>
    </source>
</evidence>
<keyword evidence="4" id="KW-0732">Signal</keyword>
<reference evidence="9" key="1">
    <citation type="submission" date="2018-06" db="EMBL/GenBank/DDBJ databases">
        <authorList>
            <person name="Zhirakovskaya E."/>
        </authorList>
    </citation>
    <scope>NUCLEOTIDE SEQUENCE</scope>
</reference>
<accession>A0A3B0U202</accession>
<evidence type="ECO:0000256" key="3">
    <source>
        <dbReference type="ARBA" id="ARBA00022692"/>
    </source>
</evidence>
<protein>
    <recommendedName>
        <fullName evidence="8">TonB-dependent receptor-like beta-barrel domain-containing protein</fullName>
    </recommendedName>
</protein>
<evidence type="ECO:0000256" key="4">
    <source>
        <dbReference type="ARBA" id="ARBA00022729"/>
    </source>
</evidence>
<comment type="subcellular location">
    <subcellularLocation>
        <location evidence="1">Cell outer membrane</location>
        <topology evidence="1">Multi-pass membrane protein</topology>
    </subcellularLocation>
</comment>
<dbReference type="InterPro" id="IPR039426">
    <property type="entry name" value="TonB-dep_rcpt-like"/>
</dbReference>